<protein>
    <submittedName>
        <fullName evidence="1">Uncharacterized protein</fullName>
    </submittedName>
</protein>
<sequence>MATTTKNMVEIASAYTLIIHRLIDNNARDALNTIKPLSEAKSDIIRGLKSLQECARYAGDHAAYMAINDAIERIESGKPLRDFV</sequence>
<dbReference type="EMBL" id="ADIZ01000015">
    <property type="protein sequence ID" value="OSK95290.1"/>
    <property type="molecule type" value="Genomic_DNA"/>
</dbReference>
<reference evidence="1 2" key="1">
    <citation type="submission" date="2010-04" db="EMBL/GenBank/DDBJ databases">
        <title>The Genome Sequence of Escherichia coli TA447.</title>
        <authorList>
            <consortium name="The Broad Institute Genome Sequencing Platform"/>
            <consortium name="The Broad Institute Genome Sequencing Center for Infectious Disease"/>
            <person name="Feldgarden M."/>
            <person name="Gordon D.M."/>
            <person name="Johnson J.R."/>
            <person name="Johnston B.D."/>
            <person name="Young S."/>
            <person name="Zeng Q."/>
            <person name="Koehrsen M."/>
            <person name="Alvarado L."/>
            <person name="Berlin A.M."/>
            <person name="Borenstein D."/>
            <person name="Chapman S.B."/>
            <person name="Chen Z."/>
            <person name="Engels R."/>
            <person name="Freedman E."/>
            <person name="Gellesch M."/>
            <person name="Goldberg J."/>
            <person name="Griggs A."/>
            <person name="Gujja S."/>
            <person name="Heilman E.R."/>
            <person name="Heiman D.I."/>
            <person name="Hepburn T.A."/>
            <person name="Howarth C."/>
            <person name="Jen D."/>
            <person name="Larson L."/>
            <person name="Mehta T."/>
            <person name="Park D."/>
            <person name="Pearson M."/>
            <person name="Richards J."/>
            <person name="Roberts A."/>
            <person name="Saif S."/>
            <person name="Shea T.D."/>
            <person name="Shenoy N."/>
            <person name="Sisk P."/>
            <person name="Stolte C."/>
            <person name="Sykes S.N."/>
            <person name="Walk T."/>
            <person name="White J."/>
            <person name="Yandava C."/>
            <person name="Haas B."/>
            <person name="Henn M.R."/>
            <person name="Nusbaum C."/>
            <person name="Birren B."/>
        </authorList>
    </citation>
    <scope>NUCLEOTIDE SEQUENCE [LARGE SCALE GENOMIC DNA]</scope>
    <source>
        <strain evidence="1 2">TA447</strain>
    </source>
</reference>
<name>A0A1X3J3K9_ECOLX</name>
<evidence type="ECO:0000313" key="1">
    <source>
        <dbReference type="EMBL" id="OSK95290.1"/>
    </source>
</evidence>
<organism evidence="1 2">
    <name type="scientific">Escherichia coli TA447</name>
    <dbReference type="NCBI Taxonomy" id="656447"/>
    <lineage>
        <taxon>Bacteria</taxon>
        <taxon>Pseudomonadati</taxon>
        <taxon>Pseudomonadota</taxon>
        <taxon>Gammaproteobacteria</taxon>
        <taxon>Enterobacterales</taxon>
        <taxon>Enterobacteriaceae</taxon>
        <taxon>Escherichia</taxon>
    </lineage>
</organism>
<comment type="caution">
    <text evidence="1">The sequence shown here is derived from an EMBL/GenBank/DDBJ whole genome shotgun (WGS) entry which is preliminary data.</text>
</comment>
<dbReference type="RefSeq" id="WP_085452923.1">
    <property type="nucleotide sequence ID" value="NZ_ADIZ01000015.1"/>
</dbReference>
<dbReference type="AlphaFoldDB" id="A0A1X3J3K9"/>
<evidence type="ECO:0000313" key="2">
    <source>
        <dbReference type="Proteomes" id="UP000193942"/>
    </source>
</evidence>
<dbReference type="Proteomes" id="UP000193942">
    <property type="component" value="Unassembled WGS sequence"/>
</dbReference>
<accession>A0A1X3J3K9</accession>
<gene>
    <name evidence="1" type="ORF">ECXG_01831</name>
</gene>
<proteinExistence type="predicted"/>